<dbReference type="SFLD" id="SFLDG01150">
    <property type="entry name" value="Main.1:_Beta-like"/>
    <property type="match status" value="1"/>
</dbReference>
<dbReference type="SUPFAM" id="SSF47616">
    <property type="entry name" value="GST C-terminal domain-like"/>
    <property type="match status" value="1"/>
</dbReference>
<name>A0A520RUC8_9GAMM</name>
<dbReference type="Pfam" id="PF00043">
    <property type="entry name" value="GST_C"/>
    <property type="match status" value="1"/>
</dbReference>
<comment type="caution">
    <text evidence="4">The sequence shown here is derived from an EMBL/GenBank/DDBJ whole genome shotgun (WGS) entry which is preliminary data.</text>
</comment>
<dbReference type="Gene3D" id="3.40.30.10">
    <property type="entry name" value="Glutaredoxin"/>
    <property type="match status" value="1"/>
</dbReference>
<evidence type="ECO:0000313" key="5">
    <source>
        <dbReference type="Proteomes" id="UP000320404"/>
    </source>
</evidence>
<dbReference type="Pfam" id="PF02798">
    <property type="entry name" value="GST_N"/>
    <property type="match status" value="1"/>
</dbReference>
<dbReference type="InterPro" id="IPR036282">
    <property type="entry name" value="Glutathione-S-Trfase_C_sf"/>
</dbReference>
<comment type="similarity">
    <text evidence="1">Belongs to the GST superfamily.</text>
</comment>
<gene>
    <name evidence="4" type="ORF">EVA69_06395</name>
</gene>
<dbReference type="PROSITE" id="PS50404">
    <property type="entry name" value="GST_NTER"/>
    <property type="match status" value="1"/>
</dbReference>
<dbReference type="InterPro" id="IPR040079">
    <property type="entry name" value="Glutathione_S-Trfase"/>
</dbReference>
<keyword evidence="4" id="KW-0808">Transferase</keyword>
<dbReference type="EMBL" id="SHAH01000115">
    <property type="protein sequence ID" value="RZO73873.1"/>
    <property type="molecule type" value="Genomic_DNA"/>
</dbReference>
<dbReference type="AlphaFoldDB" id="A0A520RUC8"/>
<dbReference type="GO" id="GO:0016740">
    <property type="term" value="F:transferase activity"/>
    <property type="evidence" value="ECO:0007669"/>
    <property type="project" value="UniProtKB-KW"/>
</dbReference>
<dbReference type="InterPro" id="IPR036249">
    <property type="entry name" value="Thioredoxin-like_sf"/>
</dbReference>
<protein>
    <submittedName>
        <fullName evidence="4">Glutathione S-transferase family protein</fullName>
    </submittedName>
</protein>
<dbReference type="Proteomes" id="UP000320404">
    <property type="component" value="Unassembled WGS sequence"/>
</dbReference>
<accession>A0A520RUC8</accession>
<evidence type="ECO:0000256" key="1">
    <source>
        <dbReference type="RuleBase" id="RU003494"/>
    </source>
</evidence>
<feature type="domain" description="GST C-terminal" evidence="3">
    <location>
        <begin position="97"/>
        <end position="214"/>
    </location>
</feature>
<dbReference type="SFLD" id="SFLDG00358">
    <property type="entry name" value="Main_(cytGST)"/>
    <property type="match status" value="1"/>
</dbReference>
<dbReference type="PANTHER" id="PTHR44051:SF8">
    <property type="entry name" value="GLUTATHIONE S-TRANSFERASE GSTA"/>
    <property type="match status" value="1"/>
</dbReference>
<dbReference type="InterPro" id="IPR004046">
    <property type="entry name" value="GST_C"/>
</dbReference>
<dbReference type="SUPFAM" id="SSF52833">
    <property type="entry name" value="Thioredoxin-like"/>
    <property type="match status" value="1"/>
</dbReference>
<dbReference type="InterPro" id="IPR010987">
    <property type="entry name" value="Glutathione-S-Trfase_C-like"/>
</dbReference>
<dbReference type="InterPro" id="IPR004045">
    <property type="entry name" value="Glutathione_S-Trfase_N"/>
</dbReference>
<feature type="domain" description="GST N-terminal" evidence="2">
    <location>
        <begin position="5"/>
        <end position="91"/>
    </location>
</feature>
<evidence type="ECO:0000259" key="3">
    <source>
        <dbReference type="PROSITE" id="PS50405"/>
    </source>
</evidence>
<dbReference type="CDD" id="cd03046">
    <property type="entry name" value="GST_N_GTT1_like"/>
    <property type="match status" value="1"/>
</dbReference>
<dbReference type="Gene3D" id="1.20.1050.10">
    <property type="match status" value="1"/>
</dbReference>
<organism evidence="4 5">
    <name type="scientific">OM182 bacterium</name>
    <dbReference type="NCBI Taxonomy" id="2510334"/>
    <lineage>
        <taxon>Bacteria</taxon>
        <taxon>Pseudomonadati</taxon>
        <taxon>Pseudomonadota</taxon>
        <taxon>Gammaproteobacteria</taxon>
        <taxon>OMG group</taxon>
        <taxon>OM182 clade</taxon>
    </lineage>
</organism>
<dbReference type="PANTHER" id="PTHR44051">
    <property type="entry name" value="GLUTATHIONE S-TRANSFERASE-RELATED"/>
    <property type="match status" value="1"/>
</dbReference>
<dbReference type="PROSITE" id="PS50405">
    <property type="entry name" value="GST_CTER"/>
    <property type="match status" value="1"/>
</dbReference>
<dbReference type="SFLD" id="SFLDS00019">
    <property type="entry name" value="Glutathione_Transferase_(cytos"/>
    <property type="match status" value="1"/>
</dbReference>
<evidence type="ECO:0000313" key="4">
    <source>
        <dbReference type="EMBL" id="RZO73873.1"/>
    </source>
</evidence>
<proteinExistence type="inferred from homology"/>
<sequence>MLGEELLIKLYGFGQSRSFRCLWALEEAGLPYEYIAAKLRTDPAEPDSAKHPDYLKLNAQGKVPTLVNDELVLTESVAILYYIARCAPESGLLPNASMDVYARLDELACFVLAELEQPLWSKGKHMFALPEEQRIPEMFETAKFEFAKAVTTLDHLLPESEFAVGNSFTLVDILLAQTFNWAIRFEFELPEHFVALRNRHYERPAAKRAIEIAS</sequence>
<reference evidence="4 5" key="1">
    <citation type="submission" date="2019-02" db="EMBL/GenBank/DDBJ databases">
        <title>Prokaryotic population dynamics and viral predation in marine succession experiment using metagenomics: the confinement effect.</title>
        <authorList>
            <person name="Haro-Moreno J.M."/>
            <person name="Rodriguez-Valera F."/>
            <person name="Lopez-Perez M."/>
        </authorList>
    </citation>
    <scope>NUCLEOTIDE SEQUENCE [LARGE SCALE GENOMIC DNA]</scope>
    <source>
        <strain evidence="4">MED-G158</strain>
    </source>
</reference>
<evidence type="ECO:0000259" key="2">
    <source>
        <dbReference type="PROSITE" id="PS50404"/>
    </source>
</evidence>